<protein>
    <submittedName>
        <fullName evidence="5">Uncharacterized protein</fullName>
    </submittedName>
</protein>
<gene>
    <name evidence="5" type="ORF">PECAL_2P17500</name>
</gene>
<evidence type="ECO:0000256" key="2">
    <source>
        <dbReference type="ARBA" id="ARBA00023043"/>
    </source>
</evidence>
<keyword evidence="1" id="KW-0677">Repeat</keyword>
<sequence length="461" mass="49467">MDLAQISQVDNALLQACLEGNEDALAHAVRHGALATRARDAMGATPLHMACLGGHLDIAAWCADQGLDVTTADAQGALPLHTACFNGHLDVARWLATKAKTSRKEALNQPDLQGGTPLHHAALGGSLKLCRWLLFHGADERATTVDGLTPERVAMEAGEGSQKIVTLLRCHATHLQATEPDRPPFSVAKAAPAEPTAADAAVDADELEAVAQAEREAEAFRRDETARLLAEEDARRQAQEVAAAKLVATQVEAAEQAQKAAPAATKPADDGWLRQYQADQAKKEAERAAAAPTQPAPAPASQEAAPSRFDVRAPAVVPFSNADEAPVQEAPAPKPLKKLDDDEPPQVVAAPEPAPAPSPKKREPSRSPSQERKRRRRTGRRRRDDSDSDGSRDRHRRRRRRRDRSRSRSPEPFNPRRGPPRHQRGPSPASRAAMKQIAEAAKQGTVSGVAASGMYGRGPPK</sequence>
<dbReference type="OrthoDB" id="194358at2759"/>
<feature type="compositionally biased region" description="Basic residues" evidence="4">
    <location>
        <begin position="393"/>
        <end position="407"/>
    </location>
</feature>
<dbReference type="PRINTS" id="PR01415">
    <property type="entry name" value="ANKYRIN"/>
</dbReference>
<dbReference type="InterPro" id="IPR002110">
    <property type="entry name" value="Ankyrin_rpt"/>
</dbReference>
<evidence type="ECO:0000256" key="1">
    <source>
        <dbReference type="ARBA" id="ARBA00022737"/>
    </source>
</evidence>
<dbReference type="AlphaFoldDB" id="A0A8J2WUD8"/>
<accession>A0A8J2WUD8</accession>
<evidence type="ECO:0000256" key="3">
    <source>
        <dbReference type="PROSITE-ProRule" id="PRU00023"/>
    </source>
</evidence>
<keyword evidence="6" id="KW-1185">Reference proteome</keyword>
<dbReference type="PANTHER" id="PTHR24198">
    <property type="entry name" value="ANKYRIN REPEAT AND PROTEIN KINASE DOMAIN-CONTAINING PROTEIN"/>
    <property type="match status" value="1"/>
</dbReference>
<feature type="compositionally biased region" description="Low complexity" evidence="4">
    <location>
        <begin position="288"/>
        <end position="306"/>
    </location>
</feature>
<keyword evidence="2 3" id="KW-0040">ANK repeat</keyword>
<proteinExistence type="predicted"/>
<name>A0A8J2WUD8_9STRA</name>
<feature type="compositionally biased region" description="Basic and acidic residues" evidence="4">
    <location>
        <begin position="360"/>
        <end position="371"/>
    </location>
</feature>
<dbReference type="Pfam" id="PF12796">
    <property type="entry name" value="Ank_2"/>
    <property type="match status" value="2"/>
</dbReference>
<evidence type="ECO:0000256" key="4">
    <source>
        <dbReference type="SAM" id="MobiDB-lite"/>
    </source>
</evidence>
<feature type="repeat" description="ANK" evidence="3">
    <location>
        <begin position="113"/>
        <end position="145"/>
    </location>
</feature>
<dbReference type="EMBL" id="CAKKNE010000002">
    <property type="protein sequence ID" value="CAH0368677.1"/>
    <property type="molecule type" value="Genomic_DNA"/>
</dbReference>
<organism evidence="5 6">
    <name type="scientific">Pelagomonas calceolata</name>
    <dbReference type="NCBI Taxonomy" id="35677"/>
    <lineage>
        <taxon>Eukaryota</taxon>
        <taxon>Sar</taxon>
        <taxon>Stramenopiles</taxon>
        <taxon>Ochrophyta</taxon>
        <taxon>Pelagophyceae</taxon>
        <taxon>Pelagomonadales</taxon>
        <taxon>Pelagomonadaceae</taxon>
        <taxon>Pelagomonas</taxon>
    </lineage>
</organism>
<feature type="compositionally biased region" description="Basic and acidic residues" evidence="4">
    <location>
        <begin position="382"/>
        <end position="392"/>
    </location>
</feature>
<dbReference type="InterPro" id="IPR036770">
    <property type="entry name" value="Ankyrin_rpt-contain_sf"/>
</dbReference>
<dbReference type="PANTHER" id="PTHR24198:SF165">
    <property type="entry name" value="ANKYRIN REPEAT-CONTAINING PROTEIN-RELATED"/>
    <property type="match status" value="1"/>
</dbReference>
<dbReference type="Gene3D" id="1.25.40.20">
    <property type="entry name" value="Ankyrin repeat-containing domain"/>
    <property type="match status" value="2"/>
</dbReference>
<feature type="region of interest" description="Disordered" evidence="4">
    <location>
        <begin position="279"/>
        <end position="461"/>
    </location>
</feature>
<feature type="repeat" description="ANK" evidence="3">
    <location>
        <begin position="42"/>
        <end position="74"/>
    </location>
</feature>
<dbReference type="SMART" id="SM00248">
    <property type="entry name" value="ANK"/>
    <property type="match status" value="4"/>
</dbReference>
<evidence type="ECO:0000313" key="6">
    <source>
        <dbReference type="Proteomes" id="UP000789595"/>
    </source>
</evidence>
<comment type="caution">
    <text evidence="5">The sequence shown here is derived from an EMBL/GenBank/DDBJ whole genome shotgun (WGS) entry which is preliminary data.</text>
</comment>
<feature type="compositionally biased region" description="Basic residues" evidence="4">
    <location>
        <begin position="372"/>
        <end position="381"/>
    </location>
</feature>
<dbReference type="PROSITE" id="PS50297">
    <property type="entry name" value="ANK_REP_REGION"/>
    <property type="match status" value="2"/>
</dbReference>
<evidence type="ECO:0000313" key="5">
    <source>
        <dbReference type="EMBL" id="CAH0368677.1"/>
    </source>
</evidence>
<dbReference type="PROSITE" id="PS50088">
    <property type="entry name" value="ANK_REPEAT"/>
    <property type="match status" value="2"/>
</dbReference>
<dbReference type="SUPFAM" id="SSF48403">
    <property type="entry name" value="Ankyrin repeat"/>
    <property type="match status" value="1"/>
</dbReference>
<reference evidence="5" key="1">
    <citation type="submission" date="2021-11" db="EMBL/GenBank/DDBJ databases">
        <authorList>
            <consortium name="Genoscope - CEA"/>
            <person name="William W."/>
        </authorList>
    </citation>
    <scope>NUCLEOTIDE SEQUENCE</scope>
</reference>
<dbReference type="Proteomes" id="UP000789595">
    <property type="component" value="Unassembled WGS sequence"/>
</dbReference>